<reference evidence="2 3" key="1">
    <citation type="submission" date="2024-05" db="EMBL/GenBank/DDBJ databases">
        <authorList>
            <person name="Wallberg A."/>
        </authorList>
    </citation>
    <scope>NUCLEOTIDE SEQUENCE [LARGE SCALE GENOMIC DNA]</scope>
</reference>
<feature type="region of interest" description="Disordered" evidence="1">
    <location>
        <begin position="153"/>
        <end position="176"/>
    </location>
</feature>
<feature type="compositionally biased region" description="Low complexity" evidence="1">
    <location>
        <begin position="161"/>
        <end position="173"/>
    </location>
</feature>
<dbReference type="AlphaFoldDB" id="A0AAV2SIR3"/>
<sequence length="441" mass="47399">MLGTNRLPLPAALSAALVRPPGHRPPMVSGMTTVITQPSVLGNSQPRSMQSTIMSTINQRPIQCATVAARHPSTMMPPPETLPPESTNSKERNKDKPGRSTPRADRFNPSTPQEVARMARVNDPRGTRLVKLRIDNETIWVPARNVVINPEHIKQEDGNGSSTSLESTCSSTSNDLIFPDDVKPITTMAGQPSDGPYYTDIASILTPGTLISNTDIKQLEKSISSSENKSKKSEINVVTPNASLNLAPKMSYDPKTQTTTVNITIEQINSLMKGNMDEKLKEEVLSVMKTNKVLDKSQLSSSLTSSISSTPSKPSIPVTQSSRSSTSFHLSTPQRPSPQFSASIPSCSSTPSPILSSSIQSSSPPITPKSRGGVCSFTFGKKPVKPNKPSTPVNATNSSINKPKPKTPVCSFLFGPKYKMMSKIKETIGEATGKAVKPPPK</sequence>
<feature type="compositionally biased region" description="Polar residues" evidence="1">
    <location>
        <begin position="388"/>
        <end position="401"/>
    </location>
</feature>
<name>A0AAV2SIR3_MEGNR</name>
<organism evidence="2 3">
    <name type="scientific">Meganyctiphanes norvegica</name>
    <name type="common">Northern krill</name>
    <name type="synonym">Thysanopoda norvegica</name>
    <dbReference type="NCBI Taxonomy" id="48144"/>
    <lineage>
        <taxon>Eukaryota</taxon>
        <taxon>Metazoa</taxon>
        <taxon>Ecdysozoa</taxon>
        <taxon>Arthropoda</taxon>
        <taxon>Crustacea</taxon>
        <taxon>Multicrustacea</taxon>
        <taxon>Malacostraca</taxon>
        <taxon>Eumalacostraca</taxon>
        <taxon>Eucarida</taxon>
        <taxon>Euphausiacea</taxon>
        <taxon>Euphausiidae</taxon>
        <taxon>Meganyctiphanes</taxon>
    </lineage>
</organism>
<dbReference type="EMBL" id="CAXKWB010073571">
    <property type="protein sequence ID" value="CAL4197398.1"/>
    <property type="molecule type" value="Genomic_DNA"/>
</dbReference>
<protein>
    <submittedName>
        <fullName evidence="2">Uncharacterized protein</fullName>
    </submittedName>
</protein>
<feature type="region of interest" description="Disordered" evidence="1">
    <location>
        <begin position="298"/>
        <end position="402"/>
    </location>
</feature>
<gene>
    <name evidence="2" type="ORF">MNOR_LOCUS37252</name>
</gene>
<feature type="compositionally biased region" description="Basic and acidic residues" evidence="1">
    <location>
        <begin position="88"/>
        <end position="106"/>
    </location>
</feature>
<feature type="region of interest" description="Disordered" evidence="1">
    <location>
        <begin position="72"/>
        <end position="116"/>
    </location>
</feature>
<evidence type="ECO:0000256" key="1">
    <source>
        <dbReference type="SAM" id="MobiDB-lite"/>
    </source>
</evidence>
<keyword evidence="3" id="KW-1185">Reference proteome</keyword>
<accession>A0AAV2SIR3</accession>
<dbReference type="Proteomes" id="UP001497623">
    <property type="component" value="Unassembled WGS sequence"/>
</dbReference>
<evidence type="ECO:0000313" key="2">
    <source>
        <dbReference type="EMBL" id="CAL4197398.1"/>
    </source>
</evidence>
<proteinExistence type="predicted"/>
<feature type="compositionally biased region" description="Low complexity" evidence="1">
    <location>
        <begin position="341"/>
        <end position="370"/>
    </location>
</feature>
<feature type="compositionally biased region" description="Low complexity" evidence="1">
    <location>
        <begin position="298"/>
        <end position="333"/>
    </location>
</feature>
<evidence type="ECO:0000313" key="3">
    <source>
        <dbReference type="Proteomes" id="UP001497623"/>
    </source>
</evidence>
<feature type="non-terminal residue" evidence="2">
    <location>
        <position position="441"/>
    </location>
</feature>
<comment type="caution">
    <text evidence="2">The sequence shown here is derived from an EMBL/GenBank/DDBJ whole genome shotgun (WGS) entry which is preliminary data.</text>
</comment>